<dbReference type="InterPro" id="IPR030048">
    <property type="entry name" value="SurE"/>
</dbReference>
<dbReference type="EMBL" id="JADOES010000036">
    <property type="protein sequence ID" value="MBT9316962.1"/>
    <property type="molecule type" value="Genomic_DNA"/>
</dbReference>
<protein>
    <recommendedName>
        <fullName evidence="3">5'-nucleotidase</fullName>
        <ecNumber evidence="3">3.1.3.5</ecNumber>
    </recommendedName>
</protein>
<proteinExistence type="inferred from homology"/>
<dbReference type="PANTHER" id="PTHR30457:SF0">
    <property type="entry name" value="PHOSPHATASE, PUTATIVE (AFU_ORTHOLOGUE AFUA_4G01070)-RELATED"/>
    <property type="match status" value="1"/>
</dbReference>
<dbReference type="PANTHER" id="PTHR30457">
    <property type="entry name" value="5'-NUCLEOTIDASE SURE"/>
    <property type="match status" value="1"/>
</dbReference>
<dbReference type="GO" id="GO:0008253">
    <property type="term" value="F:5'-nucleotidase activity"/>
    <property type="evidence" value="ECO:0007669"/>
    <property type="project" value="UniProtKB-EC"/>
</dbReference>
<evidence type="ECO:0000256" key="1">
    <source>
        <dbReference type="ARBA" id="ARBA00000815"/>
    </source>
</evidence>
<comment type="similarity">
    <text evidence="2">Belongs to the SurE nucleotidase family.</text>
</comment>
<dbReference type="GO" id="GO:0046872">
    <property type="term" value="F:metal ion binding"/>
    <property type="evidence" value="ECO:0007669"/>
    <property type="project" value="UniProtKB-KW"/>
</dbReference>
<dbReference type="NCBIfam" id="NF001493">
    <property type="entry name" value="PRK00346.2-3"/>
    <property type="match status" value="1"/>
</dbReference>
<dbReference type="RefSeq" id="WP_215610029.1">
    <property type="nucleotide sequence ID" value="NZ_JADOES010000036.1"/>
</dbReference>
<dbReference type="Proteomes" id="UP000717364">
    <property type="component" value="Unassembled WGS sequence"/>
</dbReference>
<reference evidence="7" key="1">
    <citation type="submission" date="2020-11" db="EMBL/GenBank/DDBJ databases">
        <authorList>
            <person name="Konstantinou D."/>
            <person name="Gkelis S."/>
            <person name="Popin R."/>
            <person name="Fewer D."/>
            <person name="Sivonen K."/>
        </authorList>
    </citation>
    <scope>NUCLEOTIDE SEQUENCE</scope>
    <source>
        <strain evidence="7">TAU-MAC 1115</strain>
    </source>
</reference>
<dbReference type="Pfam" id="PF01975">
    <property type="entry name" value="SurE"/>
    <property type="match status" value="1"/>
</dbReference>
<feature type="domain" description="Survival protein SurE-like phosphatase/nucleotidase" evidence="6">
    <location>
        <begin position="6"/>
        <end position="177"/>
    </location>
</feature>
<evidence type="ECO:0000313" key="7">
    <source>
        <dbReference type="EMBL" id="MBT9316962.1"/>
    </source>
</evidence>
<keyword evidence="5" id="KW-0378">Hydrolase</keyword>
<evidence type="ECO:0000256" key="5">
    <source>
        <dbReference type="ARBA" id="ARBA00022801"/>
    </source>
</evidence>
<accession>A0A947GL06</accession>
<dbReference type="InterPro" id="IPR002828">
    <property type="entry name" value="SurE-like_Pase/nucleotidase"/>
</dbReference>
<dbReference type="InterPro" id="IPR036523">
    <property type="entry name" value="SurE-like_sf"/>
</dbReference>
<keyword evidence="8" id="KW-1185">Reference proteome</keyword>
<gene>
    <name evidence="7" type="primary">surE</name>
    <name evidence="7" type="ORF">IXB50_16150</name>
</gene>
<evidence type="ECO:0000256" key="3">
    <source>
        <dbReference type="ARBA" id="ARBA00012643"/>
    </source>
</evidence>
<evidence type="ECO:0000259" key="6">
    <source>
        <dbReference type="Pfam" id="PF01975"/>
    </source>
</evidence>
<dbReference type="AlphaFoldDB" id="A0A947GL06"/>
<comment type="catalytic activity">
    <reaction evidence="1">
        <text>a ribonucleoside 5'-phosphate + H2O = a ribonucleoside + phosphate</text>
        <dbReference type="Rhea" id="RHEA:12484"/>
        <dbReference type="ChEBI" id="CHEBI:15377"/>
        <dbReference type="ChEBI" id="CHEBI:18254"/>
        <dbReference type="ChEBI" id="CHEBI:43474"/>
        <dbReference type="ChEBI" id="CHEBI:58043"/>
        <dbReference type="EC" id="3.1.3.5"/>
    </reaction>
</comment>
<evidence type="ECO:0000313" key="8">
    <source>
        <dbReference type="Proteomes" id="UP000717364"/>
    </source>
</evidence>
<dbReference type="EC" id="3.1.3.5" evidence="3"/>
<dbReference type="SUPFAM" id="SSF64167">
    <property type="entry name" value="SurE-like"/>
    <property type="match status" value="1"/>
</dbReference>
<organism evidence="7 8">
    <name type="scientific">Leptothoe spongobia TAU-MAC 1115</name>
    <dbReference type="NCBI Taxonomy" id="1967444"/>
    <lineage>
        <taxon>Bacteria</taxon>
        <taxon>Bacillati</taxon>
        <taxon>Cyanobacteriota</taxon>
        <taxon>Cyanophyceae</taxon>
        <taxon>Nodosilineales</taxon>
        <taxon>Cymatolegaceae</taxon>
        <taxon>Leptothoe</taxon>
        <taxon>Leptothoe spongobia</taxon>
    </lineage>
</organism>
<name>A0A947GL06_9CYAN</name>
<comment type="caution">
    <text evidence="7">The sequence shown here is derived from an EMBL/GenBank/DDBJ whole genome shotgun (WGS) entry which is preliminary data.</text>
</comment>
<dbReference type="NCBIfam" id="TIGR00087">
    <property type="entry name" value="surE"/>
    <property type="match status" value="1"/>
</dbReference>
<dbReference type="Gene3D" id="3.40.1210.10">
    <property type="entry name" value="Survival protein SurE-like phosphatase/nucleotidase"/>
    <property type="match status" value="1"/>
</dbReference>
<keyword evidence="4" id="KW-0479">Metal-binding</keyword>
<reference evidence="7" key="2">
    <citation type="journal article" date="2021" name="Mar. Drugs">
        <title>Genome Reduction and Secondary Metabolism of the Marine Sponge-Associated Cyanobacterium Leptothoe.</title>
        <authorList>
            <person name="Konstantinou D."/>
            <person name="Popin R.V."/>
            <person name="Fewer D.P."/>
            <person name="Sivonen K."/>
            <person name="Gkelis S."/>
        </authorList>
    </citation>
    <scope>NUCLEOTIDE SEQUENCE</scope>
    <source>
        <strain evidence="7">TAU-MAC 1115</strain>
    </source>
</reference>
<evidence type="ECO:0000256" key="4">
    <source>
        <dbReference type="ARBA" id="ARBA00022723"/>
    </source>
</evidence>
<sequence>MSPNTIAITNDDGINAPGIQALHQALSHLNVPMQTAVGIVAPDQHLSGCSHQINRGGPISVKQQAKQRYAIGGTPADCTRVAHHLYPQLGWVLSGINNGGNLGADIYVSGTVAAAREATLLRIPAISISHYKARNTSIDWEVAAQRAARVLAILLERALAPGQFWNVNLPSVEPGKPEPEIVFCPVCTQPLPTPSSLESEQFRYTGGYQDRQRDPGADVDVCFSGNISVSQISLW</sequence>
<evidence type="ECO:0000256" key="2">
    <source>
        <dbReference type="ARBA" id="ARBA00011062"/>
    </source>
</evidence>